<evidence type="ECO:0000256" key="3">
    <source>
        <dbReference type="ARBA" id="ARBA00013017"/>
    </source>
</evidence>
<feature type="compositionally biased region" description="Acidic residues" evidence="14">
    <location>
        <begin position="55"/>
        <end position="64"/>
    </location>
</feature>
<dbReference type="Proteomes" id="UP001050691">
    <property type="component" value="Unassembled WGS sequence"/>
</dbReference>
<sequence>MAPRKATTDSAPAMEPTRRSSRIAEKPKPIVEKKPAAKPRAKAAAGASKKREAEENAENDDEDGVNTKRQNKKAKPDTPPKEEPSENGEEQDELADDKDDDVPEAPKPIGLGDSLPSITLKNEKDEDVDVAQLATEKGVVFFLIPKADTPGCTQQACGFRDIYKDFEEFNVDVYCVSADTPSAISKWQSKKSLPYSLLSDRERKLISILGAAENNKTKRSHFIFEKGGKLVDRKIPVKPVDSPKLALEFIKQNIKKEA</sequence>
<dbReference type="InterPro" id="IPR036249">
    <property type="entry name" value="Thioredoxin-like_sf"/>
</dbReference>
<comment type="subunit">
    <text evidence="2">Monomer.</text>
</comment>
<keyword evidence="6" id="KW-0560">Oxidoreductase</keyword>
<comment type="similarity">
    <text evidence="11">Belongs to the peroxiredoxin family. BCP/PrxQ subfamily.</text>
</comment>
<evidence type="ECO:0000256" key="13">
    <source>
        <dbReference type="ARBA" id="ARBA00077538"/>
    </source>
</evidence>
<organism evidence="16 17">
    <name type="scientific">Clathrus columnatus</name>
    <dbReference type="NCBI Taxonomy" id="1419009"/>
    <lineage>
        <taxon>Eukaryota</taxon>
        <taxon>Fungi</taxon>
        <taxon>Dikarya</taxon>
        <taxon>Basidiomycota</taxon>
        <taxon>Agaricomycotina</taxon>
        <taxon>Agaricomycetes</taxon>
        <taxon>Phallomycetidae</taxon>
        <taxon>Phallales</taxon>
        <taxon>Clathraceae</taxon>
        <taxon>Clathrus</taxon>
    </lineage>
</organism>
<evidence type="ECO:0000256" key="9">
    <source>
        <dbReference type="ARBA" id="ARBA00023284"/>
    </source>
</evidence>
<evidence type="ECO:0000256" key="2">
    <source>
        <dbReference type="ARBA" id="ARBA00011245"/>
    </source>
</evidence>
<reference evidence="16" key="1">
    <citation type="submission" date="2021-10" db="EMBL/GenBank/DDBJ databases">
        <title>De novo Genome Assembly of Clathrus columnatus (Basidiomycota, Fungi) Using Illumina and Nanopore Sequence Data.</title>
        <authorList>
            <person name="Ogiso-Tanaka E."/>
            <person name="Itagaki H."/>
            <person name="Hosoya T."/>
            <person name="Hosaka K."/>
        </authorList>
    </citation>
    <scope>NUCLEOTIDE SEQUENCE</scope>
    <source>
        <strain evidence="16">MO-923</strain>
    </source>
</reference>
<keyword evidence="5" id="KW-0049">Antioxidant</keyword>
<keyword evidence="9" id="KW-0676">Redox-active center</keyword>
<comment type="catalytic activity">
    <reaction evidence="12">
        <text>a hydroperoxide + [thioredoxin]-dithiol = an alcohol + [thioredoxin]-disulfide + H2O</text>
        <dbReference type="Rhea" id="RHEA:62620"/>
        <dbReference type="Rhea" id="RHEA-COMP:10698"/>
        <dbReference type="Rhea" id="RHEA-COMP:10700"/>
        <dbReference type="ChEBI" id="CHEBI:15377"/>
        <dbReference type="ChEBI" id="CHEBI:29950"/>
        <dbReference type="ChEBI" id="CHEBI:30879"/>
        <dbReference type="ChEBI" id="CHEBI:35924"/>
        <dbReference type="ChEBI" id="CHEBI:50058"/>
        <dbReference type="EC" id="1.11.1.24"/>
    </reaction>
</comment>
<dbReference type="InterPro" id="IPR000866">
    <property type="entry name" value="AhpC/TSA"/>
</dbReference>
<evidence type="ECO:0000313" key="17">
    <source>
        <dbReference type="Proteomes" id="UP001050691"/>
    </source>
</evidence>
<dbReference type="EC" id="1.11.1.24" evidence="3"/>
<feature type="compositionally biased region" description="Basic and acidic residues" evidence="14">
    <location>
        <begin position="16"/>
        <end position="35"/>
    </location>
</feature>
<evidence type="ECO:0000256" key="6">
    <source>
        <dbReference type="ARBA" id="ARBA00023002"/>
    </source>
</evidence>
<dbReference type="PANTHER" id="PTHR42801">
    <property type="entry name" value="THIOREDOXIN-DEPENDENT PEROXIDE REDUCTASE"/>
    <property type="match status" value="1"/>
</dbReference>
<dbReference type="InterPro" id="IPR050924">
    <property type="entry name" value="Peroxiredoxin_BCP/PrxQ"/>
</dbReference>
<comment type="caution">
    <text evidence="16">The sequence shown here is derived from an EMBL/GenBank/DDBJ whole genome shotgun (WGS) entry which is preliminary data.</text>
</comment>
<evidence type="ECO:0000313" key="16">
    <source>
        <dbReference type="EMBL" id="GJJ12823.1"/>
    </source>
</evidence>
<dbReference type="EMBL" id="BPWL01000008">
    <property type="protein sequence ID" value="GJJ12823.1"/>
    <property type="molecule type" value="Genomic_DNA"/>
</dbReference>
<dbReference type="Gene3D" id="3.40.30.10">
    <property type="entry name" value="Glutaredoxin"/>
    <property type="match status" value="1"/>
</dbReference>
<proteinExistence type="inferred from homology"/>
<dbReference type="GO" id="GO:0005634">
    <property type="term" value="C:nucleus"/>
    <property type="evidence" value="ECO:0007669"/>
    <property type="project" value="UniProtKB-SubCell"/>
</dbReference>
<dbReference type="AlphaFoldDB" id="A0AAV5AJG6"/>
<dbReference type="Pfam" id="PF00578">
    <property type="entry name" value="AhpC-TSA"/>
    <property type="match status" value="1"/>
</dbReference>
<evidence type="ECO:0000256" key="10">
    <source>
        <dbReference type="ARBA" id="ARBA00032824"/>
    </source>
</evidence>
<dbReference type="InterPro" id="IPR013766">
    <property type="entry name" value="Thioredoxin_domain"/>
</dbReference>
<feature type="compositionally biased region" description="Basic and acidic residues" evidence="14">
    <location>
        <begin position="74"/>
        <end position="84"/>
    </location>
</feature>
<keyword evidence="4" id="KW-0575">Peroxidase</keyword>
<gene>
    <name evidence="16" type="ORF">Clacol_007068</name>
</gene>
<feature type="region of interest" description="Disordered" evidence="14">
    <location>
        <begin position="1"/>
        <end position="118"/>
    </location>
</feature>
<evidence type="ECO:0000256" key="4">
    <source>
        <dbReference type="ARBA" id="ARBA00022559"/>
    </source>
</evidence>
<dbReference type="GO" id="GO:0008379">
    <property type="term" value="F:thioredoxin peroxidase activity"/>
    <property type="evidence" value="ECO:0007669"/>
    <property type="project" value="TreeGrafter"/>
</dbReference>
<evidence type="ECO:0000256" key="5">
    <source>
        <dbReference type="ARBA" id="ARBA00022862"/>
    </source>
</evidence>
<comment type="subcellular location">
    <subcellularLocation>
        <location evidence="1">Nucleus</location>
    </subcellularLocation>
</comment>
<keyword evidence="17" id="KW-1185">Reference proteome</keyword>
<evidence type="ECO:0000256" key="11">
    <source>
        <dbReference type="ARBA" id="ARBA00038489"/>
    </source>
</evidence>
<evidence type="ECO:0000256" key="14">
    <source>
        <dbReference type="SAM" id="MobiDB-lite"/>
    </source>
</evidence>
<dbReference type="PANTHER" id="PTHR42801:SF23">
    <property type="entry name" value="PEROXIREDOXIN DOT5"/>
    <property type="match status" value="1"/>
</dbReference>
<evidence type="ECO:0000256" key="8">
    <source>
        <dbReference type="ARBA" id="ARBA00023242"/>
    </source>
</evidence>
<dbReference type="CDD" id="cd03017">
    <property type="entry name" value="PRX_BCP"/>
    <property type="match status" value="1"/>
</dbReference>
<feature type="domain" description="Thioredoxin" evidence="15">
    <location>
        <begin position="109"/>
        <end position="255"/>
    </location>
</feature>
<evidence type="ECO:0000256" key="12">
    <source>
        <dbReference type="ARBA" id="ARBA00049091"/>
    </source>
</evidence>
<dbReference type="PROSITE" id="PS51352">
    <property type="entry name" value="THIOREDOXIN_2"/>
    <property type="match status" value="1"/>
</dbReference>
<dbReference type="SUPFAM" id="SSF52833">
    <property type="entry name" value="Thioredoxin-like"/>
    <property type="match status" value="1"/>
</dbReference>
<accession>A0AAV5AJG6</accession>
<dbReference type="FunFam" id="3.40.30.10:FF:000157">
    <property type="entry name" value="DOT5p Nuclear thiol peroxidase"/>
    <property type="match status" value="1"/>
</dbReference>
<dbReference type="GO" id="GO:0005737">
    <property type="term" value="C:cytoplasm"/>
    <property type="evidence" value="ECO:0007669"/>
    <property type="project" value="TreeGrafter"/>
</dbReference>
<keyword evidence="7" id="KW-1015">Disulfide bond</keyword>
<keyword evidence="8" id="KW-0539">Nucleus</keyword>
<evidence type="ECO:0000259" key="15">
    <source>
        <dbReference type="PROSITE" id="PS51352"/>
    </source>
</evidence>
<dbReference type="GO" id="GO:0045454">
    <property type="term" value="P:cell redox homeostasis"/>
    <property type="evidence" value="ECO:0007669"/>
    <property type="project" value="TreeGrafter"/>
</dbReference>
<feature type="compositionally biased region" description="Acidic residues" evidence="14">
    <location>
        <begin position="85"/>
        <end position="103"/>
    </location>
</feature>
<evidence type="ECO:0000256" key="7">
    <source>
        <dbReference type="ARBA" id="ARBA00023157"/>
    </source>
</evidence>
<dbReference type="GO" id="GO:0034599">
    <property type="term" value="P:cellular response to oxidative stress"/>
    <property type="evidence" value="ECO:0007669"/>
    <property type="project" value="UniProtKB-ARBA"/>
</dbReference>
<evidence type="ECO:0000256" key="1">
    <source>
        <dbReference type="ARBA" id="ARBA00004123"/>
    </source>
</evidence>
<name>A0AAV5AJG6_9AGAM</name>
<protein>
    <recommendedName>
        <fullName evidence="3">thioredoxin-dependent peroxiredoxin</fullName>
        <ecNumber evidence="3">1.11.1.24</ecNumber>
    </recommendedName>
    <alternativeName>
        <fullName evidence="13">Nuclear thiol peroxidase</fullName>
    </alternativeName>
    <alternativeName>
        <fullName evidence="10">Thioredoxin peroxidase</fullName>
    </alternativeName>
</protein>